<feature type="transmembrane region" description="Helical" evidence="6">
    <location>
        <begin position="106"/>
        <end position="127"/>
    </location>
</feature>
<accession>A0ABZ1C311</accession>
<keyword evidence="5 6" id="KW-0472">Membrane</keyword>
<dbReference type="SUPFAM" id="SSF103473">
    <property type="entry name" value="MFS general substrate transporter"/>
    <property type="match status" value="1"/>
</dbReference>
<keyword evidence="8" id="KW-1185">Reference proteome</keyword>
<evidence type="ECO:0000313" key="7">
    <source>
        <dbReference type="EMBL" id="WRQ86084.1"/>
    </source>
</evidence>
<evidence type="ECO:0000256" key="4">
    <source>
        <dbReference type="ARBA" id="ARBA00022989"/>
    </source>
</evidence>
<dbReference type="Gene3D" id="1.20.1250.20">
    <property type="entry name" value="MFS general substrate transporter like domains"/>
    <property type="match status" value="2"/>
</dbReference>
<dbReference type="EMBL" id="CP139781">
    <property type="protein sequence ID" value="WRQ86084.1"/>
    <property type="molecule type" value="Genomic_DNA"/>
</dbReference>
<dbReference type="InterPro" id="IPR036259">
    <property type="entry name" value="MFS_trans_sf"/>
</dbReference>
<feature type="transmembrane region" description="Helical" evidence="6">
    <location>
        <begin position="171"/>
        <end position="191"/>
    </location>
</feature>
<organism evidence="7 8">
    <name type="scientific">Actomonas aquatica</name>
    <dbReference type="NCBI Taxonomy" id="2866162"/>
    <lineage>
        <taxon>Bacteria</taxon>
        <taxon>Pseudomonadati</taxon>
        <taxon>Verrucomicrobiota</taxon>
        <taxon>Opitutia</taxon>
        <taxon>Opitutales</taxon>
        <taxon>Opitutaceae</taxon>
        <taxon>Actomonas</taxon>
    </lineage>
</organism>
<evidence type="ECO:0000256" key="1">
    <source>
        <dbReference type="ARBA" id="ARBA00004141"/>
    </source>
</evidence>
<dbReference type="RefSeq" id="WP_221031594.1">
    <property type="nucleotide sequence ID" value="NZ_CP139781.1"/>
</dbReference>
<dbReference type="InterPro" id="IPR004752">
    <property type="entry name" value="AmpG_permease/AT-1"/>
</dbReference>
<evidence type="ECO:0000256" key="2">
    <source>
        <dbReference type="ARBA" id="ARBA00022448"/>
    </source>
</evidence>
<protein>
    <submittedName>
        <fullName evidence="7">MFS transporter</fullName>
    </submittedName>
</protein>
<gene>
    <name evidence="7" type="ORF">K1X11_014815</name>
</gene>
<feature type="transmembrane region" description="Helical" evidence="6">
    <location>
        <begin position="147"/>
        <end position="165"/>
    </location>
</feature>
<sequence length="433" mass="47639">MDSSRNRSPWAWVPTLYFAQGLPYVAVNLLSLTLYKNLGVSNTEIAFYTSWLNFPWVIKPLWSPLVDLWRTKRWWTTLMQWVMAVSFGLVALSIPAPWFFQATLLVFWLMAFCSATHDIAADGFYMLALDKPRQAAFVGVRSTAYRVAMIAGQGGLVYLAGYWYGTGGDYAAAWVKVFGVLGVVFLLAALYHQSQLPRPAADGVAESAGAEGSSTGEVLREWWIVMATFFQKPGILRILGFLLLYRFAEAQLLKLVTPFLLDERAVGGLGLTNEQIGVYYGTWGVVALTVGGLVGGWLVSRFGLRRMLWPLVAALHVPNAVFWLLAIYQPESAWLIGGGLVLEQLGYGLGFTAYLVYMMMVADGPHKTAHYALCTGCMALGVMLPGMFAGWVQAQLGYTQFFVWVLVCAVPSLGAVALAQGKIQDGFGRKVAE</sequence>
<evidence type="ECO:0000256" key="6">
    <source>
        <dbReference type="SAM" id="Phobius"/>
    </source>
</evidence>
<evidence type="ECO:0000256" key="5">
    <source>
        <dbReference type="ARBA" id="ARBA00023136"/>
    </source>
</evidence>
<keyword evidence="4 6" id="KW-1133">Transmembrane helix</keyword>
<evidence type="ECO:0000313" key="8">
    <source>
        <dbReference type="Proteomes" id="UP000738431"/>
    </source>
</evidence>
<name>A0ABZ1C311_9BACT</name>
<feature type="transmembrane region" description="Helical" evidence="6">
    <location>
        <begin position="401"/>
        <end position="419"/>
    </location>
</feature>
<dbReference type="Proteomes" id="UP000738431">
    <property type="component" value="Chromosome"/>
</dbReference>
<feature type="transmembrane region" description="Helical" evidence="6">
    <location>
        <begin position="12"/>
        <end position="33"/>
    </location>
</feature>
<reference evidence="7 8" key="1">
    <citation type="submission" date="2021-08" db="EMBL/GenBank/DDBJ databases">
        <authorList>
            <person name="Zhang D."/>
            <person name="Zhang A."/>
            <person name="Wang L."/>
        </authorList>
    </citation>
    <scope>NUCLEOTIDE SEQUENCE [LARGE SCALE GENOMIC DNA]</scope>
    <source>
        <strain evidence="7 8">WL0086</strain>
    </source>
</reference>
<feature type="transmembrane region" description="Helical" evidence="6">
    <location>
        <begin position="45"/>
        <end position="66"/>
    </location>
</feature>
<feature type="transmembrane region" description="Helical" evidence="6">
    <location>
        <begin position="276"/>
        <end position="300"/>
    </location>
</feature>
<keyword evidence="3 6" id="KW-0812">Transmembrane</keyword>
<feature type="transmembrane region" description="Helical" evidence="6">
    <location>
        <begin position="307"/>
        <end position="328"/>
    </location>
</feature>
<feature type="transmembrane region" description="Helical" evidence="6">
    <location>
        <begin position="334"/>
        <end position="357"/>
    </location>
</feature>
<comment type="subcellular location">
    <subcellularLocation>
        <location evidence="1">Membrane</location>
        <topology evidence="1">Multi-pass membrane protein</topology>
    </subcellularLocation>
</comment>
<evidence type="ECO:0000256" key="3">
    <source>
        <dbReference type="ARBA" id="ARBA00022692"/>
    </source>
</evidence>
<feature type="transmembrane region" description="Helical" evidence="6">
    <location>
        <begin position="78"/>
        <end position="100"/>
    </location>
</feature>
<dbReference type="InterPro" id="IPR011701">
    <property type="entry name" value="MFS"/>
</dbReference>
<keyword evidence="2" id="KW-0813">Transport</keyword>
<dbReference type="PANTHER" id="PTHR12778:SF10">
    <property type="entry name" value="MAJOR FACILITATOR SUPERFAMILY DOMAIN-CONTAINING PROTEIN 3"/>
    <property type="match status" value="1"/>
</dbReference>
<proteinExistence type="predicted"/>
<feature type="transmembrane region" description="Helical" evidence="6">
    <location>
        <begin position="369"/>
        <end position="389"/>
    </location>
</feature>
<reference evidence="7 8" key="2">
    <citation type="submission" date="2023-12" db="EMBL/GenBank/DDBJ databases">
        <title>Description of an unclassified Opitutus bacterium of Verrucomicrobiota.</title>
        <authorList>
            <person name="Zhang D.-F."/>
        </authorList>
    </citation>
    <scope>NUCLEOTIDE SEQUENCE [LARGE SCALE GENOMIC DNA]</scope>
    <source>
        <strain evidence="7 8">WL0086</strain>
    </source>
</reference>
<dbReference type="PANTHER" id="PTHR12778">
    <property type="entry name" value="SOLUTE CARRIER FAMILY 33 ACETYL-COA TRANSPORTER -RELATED"/>
    <property type="match status" value="1"/>
</dbReference>
<dbReference type="Pfam" id="PF07690">
    <property type="entry name" value="MFS_1"/>
    <property type="match status" value="1"/>
</dbReference>